<dbReference type="Proteomes" id="UP000620139">
    <property type="component" value="Unassembled WGS sequence"/>
</dbReference>
<accession>A0A931NF50</accession>
<name>A0A931NF50_9BURK</name>
<feature type="non-terminal residue" evidence="1">
    <location>
        <position position="74"/>
    </location>
</feature>
<protein>
    <submittedName>
        <fullName evidence="1">Uncharacterized protein</fullName>
    </submittedName>
</protein>
<evidence type="ECO:0000313" key="2">
    <source>
        <dbReference type="Proteomes" id="UP000620139"/>
    </source>
</evidence>
<reference evidence="1" key="1">
    <citation type="submission" date="2020-12" db="EMBL/GenBank/DDBJ databases">
        <title>The genome sequence of Inhella sp. 4Y17.</title>
        <authorList>
            <person name="Liu Y."/>
        </authorList>
    </citation>
    <scope>NUCLEOTIDE SEQUENCE</scope>
    <source>
        <strain evidence="1">4Y10</strain>
    </source>
</reference>
<proteinExistence type="predicted"/>
<comment type="caution">
    <text evidence="1">The sequence shown here is derived from an EMBL/GenBank/DDBJ whole genome shotgun (WGS) entry which is preliminary data.</text>
</comment>
<keyword evidence="2" id="KW-1185">Reference proteome</keyword>
<dbReference type="AlphaFoldDB" id="A0A931NF50"/>
<evidence type="ECO:0000313" key="1">
    <source>
        <dbReference type="EMBL" id="MBH9554389.1"/>
    </source>
</evidence>
<sequence length="74" mass="7823">MAINFGTDTLGRDIARLYKALYDAAPGVNGLAALRDQSKVAVGVGSTAAQNVSFYLNDAFKTLSNADWAELIVT</sequence>
<organism evidence="1 2">
    <name type="scientific">Inhella gelatinilytica</name>
    <dbReference type="NCBI Taxonomy" id="2795030"/>
    <lineage>
        <taxon>Bacteria</taxon>
        <taxon>Pseudomonadati</taxon>
        <taxon>Pseudomonadota</taxon>
        <taxon>Betaproteobacteria</taxon>
        <taxon>Burkholderiales</taxon>
        <taxon>Sphaerotilaceae</taxon>
        <taxon>Inhella</taxon>
    </lineage>
</organism>
<dbReference type="EMBL" id="JAEDAL010000020">
    <property type="protein sequence ID" value="MBH9554389.1"/>
    <property type="molecule type" value="Genomic_DNA"/>
</dbReference>
<dbReference type="RefSeq" id="WP_198102003.1">
    <property type="nucleotide sequence ID" value="NZ_JAEDAL010000020.1"/>
</dbReference>
<gene>
    <name evidence="1" type="ORF">I7X43_16245</name>
</gene>